<organism evidence="1 2">
    <name type="scientific">Nonlabens ulvanivorans</name>
    <name type="common">Persicivirga ulvanivorans</name>
    <dbReference type="NCBI Taxonomy" id="906888"/>
    <lineage>
        <taxon>Bacteria</taxon>
        <taxon>Pseudomonadati</taxon>
        <taxon>Bacteroidota</taxon>
        <taxon>Flavobacteriia</taxon>
        <taxon>Flavobacteriales</taxon>
        <taxon>Flavobacteriaceae</taxon>
        <taxon>Nonlabens</taxon>
    </lineage>
</organism>
<name>A0A090WFA1_NONUL</name>
<evidence type="ECO:0000313" key="2">
    <source>
        <dbReference type="Proteomes" id="UP000029647"/>
    </source>
</evidence>
<sequence>MNKIICTILILCIFINISCESDVNSNGEQLESLIENVNGVYRLETAVSDTALDFNGDGIANTDLFVEAFECQNSLVFNSYYCFLRHRSNYDELDVEVPLSEYRSHLMPNSCLRDKSLVMPYDYDVENNNIFLVSNDHWEDFNASFRSKILDVDWQGTWVYITVETEHYDAQGNWNTVVLYLSYEKFSDRT</sequence>
<reference evidence="1 2" key="1">
    <citation type="journal article" date="2014" name="Genome Announc.">
        <title>Draft Genome Sequences of Marine Flavobacterium Nonlabens Strains NR17, NR24, NR27, NR32, NR33, and Ara13.</title>
        <authorList>
            <person name="Nakanishi M."/>
            <person name="Meirelles P."/>
            <person name="Suzuki R."/>
            <person name="Takatani N."/>
            <person name="Mino S."/>
            <person name="Suda W."/>
            <person name="Oshima K."/>
            <person name="Hattori M."/>
            <person name="Ohkuma M."/>
            <person name="Hosokawa M."/>
            <person name="Miyashita K."/>
            <person name="Thompson F.L."/>
            <person name="Niwa A."/>
            <person name="Sawabe T."/>
            <person name="Sawabe T."/>
        </authorList>
    </citation>
    <scope>NUCLEOTIDE SEQUENCE [LARGE SCALE GENOMIC DNA]</scope>
    <source>
        <strain evidence="2">JCM19275</strain>
    </source>
</reference>
<proteinExistence type="predicted"/>
<accession>A0A090WFA1</accession>
<gene>
    <name evidence="1" type="ORF">JCM19275_927</name>
</gene>
<dbReference type="Proteomes" id="UP000029647">
    <property type="component" value="Unassembled WGS sequence"/>
</dbReference>
<evidence type="ECO:0008006" key="3">
    <source>
        <dbReference type="Google" id="ProtNLM"/>
    </source>
</evidence>
<comment type="caution">
    <text evidence="1">The sequence shown here is derived from an EMBL/GenBank/DDBJ whole genome shotgun (WGS) entry which is preliminary data.</text>
</comment>
<dbReference type="AlphaFoldDB" id="A0A090WFA1"/>
<protein>
    <recommendedName>
        <fullName evidence="3">Lipocalin-like domain-containing protein</fullName>
    </recommendedName>
</protein>
<dbReference type="EMBL" id="BBNT01000003">
    <property type="protein sequence ID" value="GAL74888.1"/>
    <property type="molecule type" value="Genomic_DNA"/>
</dbReference>
<evidence type="ECO:0000313" key="1">
    <source>
        <dbReference type="EMBL" id="GAL74888.1"/>
    </source>
</evidence>